<dbReference type="GO" id="GO:0042813">
    <property type="term" value="F:Wnt receptor activity"/>
    <property type="evidence" value="ECO:0007669"/>
    <property type="project" value="TreeGrafter"/>
</dbReference>
<evidence type="ECO:0000256" key="3">
    <source>
        <dbReference type="PROSITE-ProRule" id="PRU00461"/>
    </source>
</evidence>
<organism evidence="6 7">
    <name type="scientific">Mytilus coruscus</name>
    <name type="common">Sea mussel</name>
    <dbReference type="NCBI Taxonomy" id="42192"/>
    <lineage>
        <taxon>Eukaryota</taxon>
        <taxon>Metazoa</taxon>
        <taxon>Spiralia</taxon>
        <taxon>Lophotrochozoa</taxon>
        <taxon>Mollusca</taxon>
        <taxon>Bivalvia</taxon>
        <taxon>Autobranchia</taxon>
        <taxon>Pteriomorphia</taxon>
        <taxon>Mytilida</taxon>
        <taxon>Mytiloidea</taxon>
        <taxon>Mytilidae</taxon>
        <taxon>Mytilinae</taxon>
        <taxon>Mytilus</taxon>
    </lineage>
</organism>
<dbReference type="GO" id="GO:0060070">
    <property type="term" value="P:canonical Wnt signaling pathway"/>
    <property type="evidence" value="ECO:0007669"/>
    <property type="project" value="TreeGrafter"/>
</dbReference>
<dbReference type="SMART" id="SM00135">
    <property type="entry name" value="LY"/>
    <property type="match status" value="5"/>
</dbReference>
<name>A0A6J8D5Y5_MYTCO</name>
<evidence type="ECO:0000313" key="6">
    <source>
        <dbReference type="EMBL" id="CAC5402534.1"/>
    </source>
</evidence>
<dbReference type="Gene3D" id="2.120.10.30">
    <property type="entry name" value="TolB, C-terminal domain"/>
    <property type="match status" value="1"/>
</dbReference>
<keyword evidence="1 4" id="KW-0732">Signal</keyword>
<dbReference type="InterPro" id="IPR057774">
    <property type="entry name" value="D8C_UMOD/GP2/OIT3-like"/>
</dbReference>
<dbReference type="InterPro" id="IPR011042">
    <property type="entry name" value="6-blade_b-propeller_TolB-like"/>
</dbReference>
<protein>
    <submittedName>
        <fullName evidence="6">LRP5_6</fullName>
    </submittedName>
</protein>
<evidence type="ECO:0000256" key="1">
    <source>
        <dbReference type="ARBA" id="ARBA00022729"/>
    </source>
</evidence>
<feature type="signal peptide" evidence="4">
    <location>
        <begin position="1"/>
        <end position="27"/>
    </location>
</feature>
<dbReference type="GO" id="GO:0017147">
    <property type="term" value="F:Wnt-protein binding"/>
    <property type="evidence" value="ECO:0007669"/>
    <property type="project" value="TreeGrafter"/>
</dbReference>
<reference evidence="6 7" key="1">
    <citation type="submission" date="2020-06" db="EMBL/GenBank/DDBJ databases">
        <authorList>
            <person name="Li R."/>
            <person name="Bekaert M."/>
        </authorList>
    </citation>
    <scope>NUCLEOTIDE SEQUENCE [LARGE SCALE GENOMIC DNA]</scope>
    <source>
        <strain evidence="7">wild</strain>
    </source>
</reference>
<keyword evidence="2" id="KW-1015">Disulfide bond</keyword>
<dbReference type="PROSITE" id="PS51120">
    <property type="entry name" value="LDLRB"/>
    <property type="match status" value="1"/>
</dbReference>
<feature type="domain" description="UMOD/GP2/OIT3-like D8C" evidence="5">
    <location>
        <begin position="347"/>
        <end position="410"/>
    </location>
</feature>
<dbReference type="Proteomes" id="UP000507470">
    <property type="component" value="Unassembled WGS sequence"/>
</dbReference>
<dbReference type="OrthoDB" id="2015116at2759"/>
<evidence type="ECO:0000256" key="2">
    <source>
        <dbReference type="ARBA" id="ARBA00023157"/>
    </source>
</evidence>
<dbReference type="GO" id="GO:0005886">
    <property type="term" value="C:plasma membrane"/>
    <property type="evidence" value="ECO:0007669"/>
    <property type="project" value="TreeGrafter"/>
</dbReference>
<sequence>MKNTRSKVFHLLIHFFFVFNYYELSLAETIEGTDSNLQLIFTDSKNIIILDTETGNKTVVAEGYNYALFVDYHQSRNLIFWSDMRGGTISRINYPSSGKTSAEVIIRGSSPLGIAVDQIHDHLYWADTGLKSIFRSNINGSNTITILDNMNHPVDIELDMMNGWLYFNDNDIEKCRIDGTDRQTVIGDIGTSENILLDFDEGRLYWTDNGRFKIRSALLNGSDITTVYDVSPWNYYLMGFDISDNNIYFSDWNRGKLYSIPRDDENAVGEVIYSSNVYMMDVKIYKLSENECVNYKVIRHEEKRSAGYKTDLSLDIPVTDDALEHGWYRIESVNGDDIPTYAPGVFHCGTYNPIWLNGSFPGYGDKNVTVEACIQTADHICDKSIYITITNCGTFYVYYLQNTTKNSAYCFGSGLVLCPQGLSSNNGYYPGCTSLFPNETVLPMIEPILIEGETFDFIPFNPKTPSLLPVFRCTFDEVPEESYVYDIYWHINGEFVKNITNISYSQVNTTDLKDSDWRNTHHLNMKVMYFVSFICTDFLFEFT</sequence>
<dbReference type="Pfam" id="PF23283">
    <property type="entry name" value="D8C_UMOD"/>
    <property type="match status" value="1"/>
</dbReference>
<evidence type="ECO:0000259" key="5">
    <source>
        <dbReference type="Pfam" id="PF23283"/>
    </source>
</evidence>
<proteinExistence type="predicted"/>
<evidence type="ECO:0000313" key="7">
    <source>
        <dbReference type="Proteomes" id="UP000507470"/>
    </source>
</evidence>
<dbReference type="PANTHER" id="PTHR46513:SF13">
    <property type="entry name" value="EGF-LIKE DOMAIN-CONTAINING PROTEIN"/>
    <property type="match status" value="1"/>
</dbReference>
<dbReference type="Pfam" id="PF00058">
    <property type="entry name" value="Ldl_recept_b"/>
    <property type="match status" value="1"/>
</dbReference>
<accession>A0A6J8D5Y5</accession>
<keyword evidence="7" id="KW-1185">Reference proteome</keyword>
<dbReference type="AlphaFoldDB" id="A0A6J8D5Y5"/>
<dbReference type="SUPFAM" id="SSF63825">
    <property type="entry name" value="YWTD domain"/>
    <property type="match status" value="1"/>
</dbReference>
<dbReference type="InterPro" id="IPR050778">
    <property type="entry name" value="Cueball_EGF_LRP_Nidogen"/>
</dbReference>
<evidence type="ECO:0000256" key="4">
    <source>
        <dbReference type="SAM" id="SignalP"/>
    </source>
</evidence>
<gene>
    <name evidence="6" type="ORF">MCOR_36472</name>
</gene>
<dbReference type="InterPro" id="IPR000033">
    <property type="entry name" value="LDLR_classB_rpt"/>
</dbReference>
<feature type="chain" id="PRO_5026793408" evidence="4">
    <location>
        <begin position="28"/>
        <end position="543"/>
    </location>
</feature>
<dbReference type="EMBL" id="CACVKT020006521">
    <property type="protein sequence ID" value="CAC5402534.1"/>
    <property type="molecule type" value="Genomic_DNA"/>
</dbReference>
<dbReference type="PANTHER" id="PTHR46513">
    <property type="entry name" value="VITELLOGENIN RECEPTOR-LIKE PROTEIN-RELATED-RELATED"/>
    <property type="match status" value="1"/>
</dbReference>
<feature type="repeat" description="LDL-receptor class B" evidence="3">
    <location>
        <begin position="121"/>
        <end position="162"/>
    </location>
</feature>